<keyword evidence="7" id="KW-0411">Iron-sulfur</keyword>
<evidence type="ECO:0000256" key="5">
    <source>
        <dbReference type="ARBA" id="ARBA00023002"/>
    </source>
</evidence>
<comment type="caution">
    <text evidence="9">The sequence shown here is derived from an EMBL/GenBank/DDBJ whole genome shotgun (WGS) entry which is preliminary data.</text>
</comment>
<dbReference type="STRING" id="1429043.X474_10285"/>
<protein>
    <recommendedName>
        <fullName evidence="8">4Fe-4S Mo/W bis-MGD-type domain-containing protein</fullName>
    </recommendedName>
</protein>
<feature type="domain" description="4Fe-4S Mo/W bis-MGD-type" evidence="8">
    <location>
        <begin position="12"/>
        <end position="67"/>
    </location>
</feature>
<dbReference type="InParanoid" id="A0A0D2JFI1"/>
<accession>A0A0D2JFI1</accession>
<organism evidence="9 10">
    <name type="scientific">Dethiosulfatarculus sandiegensis</name>
    <dbReference type="NCBI Taxonomy" id="1429043"/>
    <lineage>
        <taxon>Bacteria</taxon>
        <taxon>Pseudomonadati</taxon>
        <taxon>Thermodesulfobacteriota</taxon>
        <taxon>Desulfarculia</taxon>
        <taxon>Desulfarculales</taxon>
        <taxon>Desulfarculaceae</taxon>
        <taxon>Dethiosulfatarculus</taxon>
    </lineage>
</organism>
<dbReference type="PANTHER" id="PTHR43742">
    <property type="entry name" value="TRIMETHYLAMINE-N-OXIDE REDUCTASE"/>
    <property type="match status" value="1"/>
</dbReference>
<dbReference type="AlphaFoldDB" id="A0A0D2JFI1"/>
<dbReference type="InterPro" id="IPR006657">
    <property type="entry name" value="MoPterin_dinucl-bd_dom"/>
</dbReference>
<evidence type="ECO:0000256" key="1">
    <source>
        <dbReference type="ARBA" id="ARBA00001942"/>
    </source>
</evidence>
<dbReference type="GO" id="GO:0018818">
    <property type="term" value="F:acetylene hydratase activity"/>
    <property type="evidence" value="ECO:0007669"/>
    <property type="project" value="InterPro"/>
</dbReference>
<dbReference type="SUPFAM" id="SSF50692">
    <property type="entry name" value="ADC-like"/>
    <property type="match status" value="1"/>
</dbReference>
<dbReference type="PROSITE" id="PS00490">
    <property type="entry name" value="MOLYBDOPTERIN_PROK_2"/>
    <property type="match status" value="1"/>
</dbReference>
<dbReference type="SUPFAM" id="SSF53706">
    <property type="entry name" value="Formate dehydrogenase/DMSO reductase, domains 1-3"/>
    <property type="match status" value="1"/>
</dbReference>
<dbReference type="Gene3D" id="3.40.228.10">
    <property type="entry name" value="Dimethylsulfoxide Reductase, domain 2"/>
    <property type="match status" value="1"/>
</dbReference>
<evidence type="ECO:0000313" key="9">
    <source>
        <dbReference type="EMBL" id="KIX14466.1"/>
    </source>
</evidence>
<keyword evidence="10" id="KW-1185">Reference proteome</keyword>
<sequence>MRSKNHMQNQGAHKIRTYCAQCYNNCPVVAVCQNGEFQKVLPDKDHPFFRPLCPKGHAGPEMVSSSQRILHPLKRTRPKGSNDPGWVRISWQEALQTISQKMKEIKEQSGPEAFAFSQTNVSSPIWEITSFVRRLANLFGTPNHMTTTHICNWHRDNGSALTFGKPGDDFAAGWPDFKNTKSILIWGHNPKNTFNVFNRQINQARKNKAKLIVVDPRRTEIAKKADLWLQVKPGADGALALGMIHLMLNKGLYDEKFVRNWTNAPLLVRCDTGDLLSSSQVESGSDAHDSYYGINTTTQMPISLKPGSAKDKEFILEGKTTVLLADGQTVAVKTVFKLLKEAVASYSPEYTEQVTGIPAKMLDQAVRMITENSPACWYSFNGVEQNLNATQTNRGICTFYALTGDYDKKGGNVLSSPVPPLAFPFGFEFITPQMFGKNLALKKHPLGPAGTIMAVPPYLICRAIEKGDPYKIRGLMVFGANTVSANPHSKITANALAKLEFHVQVEHFLSPTAQLADIVLPAASFWESGRIGYTMNFSGNQWSLQWREPVADPRGESKDELWIIFQLAERLGFTEQFWGGDIEAAFESMLEPTGIRLDELRRADGGVFLKRPLAYQKYLENGFKNLTGRVELFSQHLKNIHQSPLPEWNDPQVIFRQAGIAQDNYPFLLINAKLREYCQSQHRGLPSLRKRKPHPYVEINKAKALSQGIADGDSVTLETVNGRITTTAKLTEDVAPNVVCTQHGWWQSCPELGLPGHDIYSAKGANVNLLYKSDYLDPISGSIHMRGFPCNITKN</sequence>
<dbReference type="Pfam" id="PF01568">
    <property type="entry name" value="Molydop_binding"/>
    <property type="match status" value="1"/>
</dbReference>
<dbReference type="PROSITE" id="PS51669">
    <property type="entry name" value="4FE4S_MOW_BIS_MGD"/>
    <property type="match status" value="1"/>
</dbReference>
<comment type="cofactor">
    <cofactor evidence="1">
        <name>Mo-bis(molybdopterin guanine dinucleotide)</name>
        <dbReference type="ChEBI" id="CHEBI:60539"/>
    </cofactor>
</comment>
<dbReference type="PATRIC" id="fig|1429043.3.peg.2180"/>
<evidence type="ECO:0000313" key="10">
    <source>
        <dbReference type="Proteomes" id="UP000032233"/>
    </source>
</evidence>
<dbReference type="SMART" id="SM00926">
    <property type="entry name" value="Molybdop_Fe4S4"/>
    <property type="match status" value="1"/>
</dbReference>
<dbReference type="Proteomes" id="UP000032233">
    <property type="component" value="Unassembled WGS sequence"/>
</dbReference>
<dbReference type="InterPro" id="IPR006655">
    <property type="entry name" value="Mopterin_OxRdtase_prok_CS"/>
</dbReference>
<dbReference type="GO" id="GO:0051536">
    <property type="term" value="F:iron-sulfur cluster binding"/>
    <property type="evidence" value="ECO:0007669"/>
    <property type="project" value="UniProtKB-KW"/>
</dbReference>
<evidence type="ECO:0000256" key="3">
    <source>
        <dbReference type="ARBA" id="ARBA00022505"/>
    </source>
</evidence>
<dbReference type="InterPro" id="IPR037949">
    <property type="entry name" value="MopB_CT_Acetylene-hydratase"/>
</dbReference>
<keyword evidence="3" id="KW-0500">Molybdenum</keyword>
<dbReference type="GO" id="GO:0016491">
    <property type="term" value="F:oxidoreductase activity"/>
    <property type="evidence" value="ECO:0007669"/>
    <property type="project" value="UniProtKB-KW"/>
</dbReference>
<reference evidence="9 10" key="1">
    <citation type="submission" date="2013-11" db="EMBL/GenBank/DDBJ databases">
        <title>Metagenomic analysis of a methanogenic consortium involved in long chain n-alkane degradation.</title>
        <authorList>
            <person name="Davidova I.A."/>
            <person name="Callaghan A.V."/>
            <person name="Wawrik B."/>
            <person name="Pruitt S."/>
            <person name="Marks C."/>
            <person name="Duncan K.E."/>
            <person name="Suflita J.M."/>
        </authorList>
    </citation>
    <scope>NUCLEOTIDE SEQUENCE [LARGE SCALE GENOMIC DNA]</scope>
    <source>
        <strain evidence="9 10">SPR</strain>
    </source>
</reference>
<evidence type="ECO:0000259" key="8">
    <source>
        <dbReference type="PROSITE" id="PS51669"/>
    </source>
</evidence>
<dbReference type="Gene3D" id="3.40.50.740">
    <property type="match status" value="1"/>
</dbReference>
<dbReference type="EMBL" id="AZAC01000011">
    <property type="protein sequence ID" value="KIX14466.1"/>
    <property type="molecule type" value="Genomic_DNA"/>
</dbReference>
<dbReference type="Gene3D" id="3.30.200.210">
    <property type="match status" value="1"/>
</dbReference>
<name>A0A0D2JFI1_9BACT</name>
<dbReference type="FunCoup" id="A0A0D2JFI1">
    <property type="interactions" value="311"/>
</dbReference>
<keyword evidence="5" id="KW-0560">Oxidoreductase</keyword>
<evidence type="ECO:0000256" key="6">
    <source>
        <dbReference type="ARBA" id="ARBA00023004"/>
    </source>
</evidence>
<dbReference type="InterPro" id="IPR006656">
    <property type="entry name" value="Mopterin_OxRdtase"/>
</dbReference>
<gene>
    <name evidence="9" type="ORF">X474_10285</name>
</gene>
<dbReference type="CDD" id="cd02781">
    <property type="entry name" value="MopB_CT_Acetylene-hydratase"/>
    <property type="match status" value="1"/>
</dbReference>
<dbReference type="RefSeq" id="WP_044348304.1">
    <property type="nucleotide sequence ID" value="NZ_AZAC01000011.1"/>
</dbReference>
<dbReference type="InterPro" id="IPR050612">
    <property type="entry name" value="Prok_Mopterin_Oxidored"/>
</dbReference>
<dbReference type="PANTHER" id="PTHR43742:SF6">
    <property type="entry name" value="OXIDOREDUCTASE YYAE-RELATED"/>
    <property type="match status" value="1"/>
</dbReference>
<dbReference type="InterPro" id="IPR006963">
    <property type="entry name" value="Mopterin_OxRdtase_4Fe-4S_dom"/>
</dbReference>
<keyword evidence="4" id="KW-0479">Metal-binding</keyword>
<evidence type="ECO:0000256" key="7">
    <source>
        <dbReference type="ARBA" id="ARBA00023014"/>
    </source>
</evidence>
<comment type="similarity">
    <text evidence="2">Belongs to the prokaryotic molybdopterin-containing oxidoreductase family.</text>
</comment>
<evidence type="ECO:0000256" key="4">
    <source>
        <dbReference type="ARBA" id="ARBA00022723"/>
    </source>
</evidence>
<evidence type="ECO:0000256" key="2">
    <source>
        <dbReference type="ARBA" id="ARBA00010312"/>
    </source>
</evidence>
<dbReference type="Gene3D" id="2.40.40.20">
    <property type="match status" value="1"/>
</dbReference>
<dbReference type="Pfam" id="PF00384">
    <property type="entry name" value="Molybdopterin"/>
    <property type="match status" value="1"/>
</dbReference>
<keyword evidence="6" id="KW-0408">Iron</keyword>
<dbReference type="GO" id="GO:0046872">
    <property type="term" value="F:metal ion binding"/>
    <property type="evidence" value="ECO:0007669"/>
    <property type="project" value="UniProtKB-KW"/>
</dbReference>
<dbReference type="GO" id="GO:0043546">
    <property type="term" value="F:molybdopterin cofactor binding"/>
    <property type="evidence" value="ECO:0007669"/>
    <property type="project" value="InterPro"/>
</dbReference>
<proteinExistence type="inferred from homology"/>
<dbReference type="InterPro" id="IPR009010">
    <property type="entry name" value="Asp_de-COase-like_dom_sf"/>
</dbReference>
<dbReference type="OrthoDB" id="9810782at2"/>